<feature type="transmembrane region" description="Helical" evidence="1">
    <location>
        <begin position="158"/>
        <end position="178"/>
    </location>
</feature>
<feature type="transmembrane region" description="Helical" evidence="1">
    <location>
        <begin position="190"/>
        <end position="207"/>
    </location>
</feature>
<evidence type="ECO:0000259" key="2">
    <source>
        <dbReference type="Pfam" id="PF10328"/>
    </source>
</evidence>
<evidence type="ECO:0000256" key="1">
    <source>
        <dbReference type="SAM" id="Phobius"/>
    </source>
</evidence>
<reference evidence="3" key="1">
    <citation type="submission" date="2020-09" db="EMBL/GenBank/DDBJ databases">
        <authorList>
            <person name="Kikuchi T."/>
        </authorList>
    </citation>
    <scope>NUCLEOTIDE SEQUENCE</scope>
    <source>
        <strain evidence="3">SH1</strain>
    </source>
</reference>
<keyword evidence="1" id="KW-1133">Transmembrane helix</keyword>
<feature type="transmembrane region" description="Helical" evidence="1">
    <location>
        <begin position="16"/>
        <end position="37"/>
    </location>
</feature>
<dbReference type="InterPro" id="IPR019430">
    <property type="entry name" value="7TM_GPCR_serpentine_rcpt_Srx"/>
</dbReference>
<evidence type="ECO:0000313" key="4">
    <source>
        <dbReference type="Proteomes" id="UP000614601"/>
    </source>
</evidence>
<evidence type="ECO:0000313" key="3">
    <source>
        <dbReference type="EMBL" id="CAD5213747.1"/>
    </source>
</evidence>
<dbReference type="EMBL" id="CAJFCW020000003">
    <property type="protein sequence ID" value="CAG9101490.1"/>
    <property type="molecule type" value="Genomic_DNA"/>
</dbReference>
<dbReference type="EMBL" id="CAJFDH010000003">
    <property type="protein sequence ID" value="CAD5213747.1"/>
    <property type="molecule type" value="Genomic_DNA"/>
</dbReference>
<keyword evidence="1" id="KW-0472">Membrane</keyword>
<dbReference type="SUPFAM" id="SSF81321">
    <property type="entry name" value="Family A G protein-coupled receptor-like"/>
    <property type="match status" value="1"/>
</dbReference>
<dbReference type="OrthoDB" id="10478174at2759"/>
<gene>
    <name evidence="3" type="ORF">BOKJ2_LOCUS5247</name>
</gene>
<feature type="transmembrane region" description="Helical" evidence="1">
    <location>
        <begin position="57"/>
        <end position="77"/>
    </location>
</feature>
<comment type="caution">
    <text evidence="3">The sequence shown here is derived from an EMBL/GenBank/DDBJ whole genome shotgun (WGS) entry which is preliminary data.</text>
</comment>
<dbReference type="Proteomes" id="UP000783686">
    <property type="component" value="Unassembled WGS sequence"/>
</dbReference>
<dbReference type="Proteomes" id="UP000614601">
    <property type="component" value="Unassembled WGS sequence"/>
</dbReference>
<dbReference type="Pfam" id="PF10328">
    <property type="entry name" value="7TM_GPCR_Srx"/>
    <property type="match status" value="1"/>
</dbReference>
<proteinExistence type="predicted"/>
<feature type="transmembrane region" description="Helical" evidence="1">
    <location>
        <begin position="107"/>
        <end position="128"/>
    </location>
</feature>
<feature type="domain" description="7TM GPCR serpentine receptor class x (Srx)" evidence="2">
    <location>
        <begin position="10"/>
        <end position="203"/>
    </location>
</feature>
<dbReference type="AlphaFoldDB" id="A0A811KE31"/>
<organism evidence="3 4">
    <name type="scientific">Bursaphelenchus okinawaensis</name>
    <dbReference type="NCBI Taxonomy" id="465554"/>
    <lineage>
        <taxon>Eukaryota</taxon>
        <taxon>Metazoa</taxon>
        <taxon>Ecdysozoa</taxon>
        <taxon>Nematoda</taxon>
        <taxon>Chromadorea</taxon>
        <taxon>Rhabditida</taxon>
        <taxon>Tylenchina</taxon>
        <taxon>Tylenchomorpha</taxon>
        <taxon>Aphelenchoidea</taxon>
        <taxon>Aphelenchoididae</taxon>
        <taxon>Bursaphelenchus</taxon>
    </lineage>
</organism>
<name>A0A811KE31_9BILA</name>
<accession>A0A811KE31</accession>
<keyword evidence="1" id="KW-0812">Transmembrane</keyword>
<keyword evidence="4" id="KW-1185">Reference proteome</keyword>
<sequence>MLFHITSTLTTTITNILIRITAVLWCCTIVMQVITVVERHLAICHGFLHMVTSTVIWVKIIILGTILFSILFIQGFWLMTQCSGHFLIDHIVFTLEGDQCQINVNRVAATTFMTVTLVVTFTLDAMTYRKIKRMTVKLTRQSSFTKYQRESRQRCQDYVLTQAFVMPMTLLLQHGMFFLKSVDFVKYNNLIINFLFNICFTLVLYQIEA</sequence>
<protein>
    <recommendedName>
        <fullName evidence="2">7TM GPCR serpentine receptor class x (Srx) domain-containing protein</fullName>
    </recommendedName>
</protein>